<feature type="chain" id="PRO_5030779260" description="SH3b domain-containing protein" evidence="1">
    <location>
        <begin position="26"/>
        <end position="118"/>
    </location>
</feature>
<evidence type="ECO:0000256" key="1">
    <source>
        <dbReference type="SAM" id="SignalP"/>
    </source>
</evidence>
<keyword evidence="1" id="KW-0732">Signal</keyword>
<sequence>MIRRLILTTAAIVLASAACLPQASATVTAGPHFNSCGYQVTGDGVRLRTGPGNGTVRGLLHRGDTVYADKAHGDWWRVRLAYDSGSASGTRKTTGLRAGTAGWMAKRYARAHTCMQTD</sequence>
<name>A0A7W9UWD6_9ACTN</name>
<protein>
    <recommendedName>
        <fullName evidence="4">SH3b domain-containing protein</fullName>
    </recommendedName>
</protein>
<dbReference type="RefSeq" id="WP_184975133.1">
    <property type="nucleotide sequence ID" value="NZ_BAAAWF010000090.1"/>
</dbReference>
<evidence type="ECO:0000313" key="2">
    <source>
        <dbReference type="EMBL" id="MBB5932564.1"/>
    </source>
</evidence>
<organism evidence="2 3">
    <name type="scientific">Streptomyces echinatus</name>
    <dbReference type="NCBI Taxonomy" id="67293"/>
    <lineage>
        <taxon>Bacteria</taxon>
        <taxon>Bacillati</taxon>
        <taxon>Actinomycetota</taxon>
        <taxon>Actinomycetes</taxon>
        <taxon>Kitasatosporales</taxon>
        <taxon>Streptomycetaceae</taxon>
        <taxon>Streptomyces</taxon>
    </lineage>
</organism>
<feature type="signal peptide" evidence="1">
    <location>
        <begin position="1"/>
        <end position="25"/>
    </location>
</feature>
<evidence type="ECO:0000313" key="3">
    <source>
        <dbReference type="Proteomes" id="UP000585836"/>
    </source>
</evidence>
<reference evidence="2 3" key="1">
    <citation type="submission" date="2020-08" db="EMBL/GenBank/DDBJ databases">
        <title>Genomic Encyclopedia of Type Strains, Phase III (KMG-III): the genomes of soil and plant-associated and newly described type strains.</title>
        <authorList>
            <person name="Whitman W."/>
        </authorList>
    </citation>
    <scope>NUCLEOTIDE SEQUENCE [LARGE SCALE GENOMIC DNA]</scope>
    <source>
        <strain evidence="2 3">CECT 3313</strain>
    </source>
</reference>
<proteinExistence type="predicted"/>
<evidence type="ECO:0008006" key="4">
    <source>
        <dbReference type="Google" id="ProtNLM"/>
    </source>
</evidence>
<gene>
    <name evidence="2" type="ORF">FHS34_008074</name>
</gene>
<comment type="caution">
    <text evidence="2">The sequence shown here is derived from an EMBL/GenBank/DDBJ whole genome shotgun (WGS) entry which is preliminary data.</text>
</comment>
<dbReference type="AlphaFoldDB" id="A0A7W9UWD6"/>
<dbReference type="Gene3D" id="2.30.30.40">
    <property type="entry name" value="SH3 Domains"/>
    <property type="match status" value="1"/>
</dbReference>
<keyword evidence="3" id="KW-1185">Reference proteome</keyword>
<dbReference type="EMBL" id="JACHJK010000028">
    <property type="protein sequence ID" value="MBB5932564.1"/>
    <property type="molecule type" value="Genomic_DNA"/>
</dbReference>
<accession>A0A7W9UWD6</accession>
<dbReference type="Proteomes" id="UP000585836">
    <property type="component" value="Unassembled WGS sequence"/>
</dbReference>
<dbReference type="PROSITE" id="PS51257">
    <property type="entry name" value="PROKAR_LIPOPROTEIN"/>
    <property type="match status" value="1"/>
</dbReference>